<accession>A0ABY7GPT4</accession>
<evidence type="ECO:0000256" key="1">
    <source>
        <dbReference type="SAM" id="Phobius"/>
    </source>
</evidence>
<organism evidence="2 3">
    <name type="scientific">Methylomonas rapida</name>
    <dbReference type="NCBI Taxonomy" id="2963939"/>
    <lineage>
        <taxon>Bacteria</taxon>
        <taxon>Pseudomonadati</taxon>
        <taxon>Pseudomonadota</taxon>
        <taxon>Gammaproteobacteria</taxon>
        <taxon>Methylococcales</taxon>
        <taxon>Methylococcaceae</taxon>
        <taxon>Methylomonas</taxon>
    </lineage>
</organism>
<keyword evidence="1" id="KW-1133">Transmembrane helix</keyword>
<feature type="transmembrane region" description="Helical" evidence="1">
    <location>
        <begin position="96"/>
        <end position="115"/>
    </location>
</feature>
<keyword evidence="1" id="KW-0472">Membrane</keyword>
<dbReference type="RefSeq" id="WP_255187419.1">
    <property type="nucleotide sequence ID" value="NZ_CP113517.1"/>
</dbReference>
<keyword evidence="1" id="KW-0812">Transmembrane</keyword>
<keyword evidence="3" id="KW-1185">Reference proteome</keyword>
<protein>
    <submittedName>
        <fullName evidence="2">Uncharacterized protein</fullName>
    </submittedName>
</protein>
<evidence type="ECO:0000313" key="3">
    <source>
        <dbReference type="Proteomes" id="UP001162780"/>
    </source>
</evidence>
<feature type="transmembrane region" description="Helical" evidence="1">
    <location>
        <begin position="158"/>
        <end position="176"/>
    </location>
</feature>
<dbReference type="EMBL" id="CP113517">
    <property type="protein sequence ID" value="WAR46510.1"/>
    <property type="molecule type" value="Genomic_DNA"/>
</dbReference>
<dbReference type="Proteomes" id="UP001162780">
    <property type="component" value="Chromosome"/>
</dbReference>
<name>A0ABY7GPT4_9GAMM</name>
<evidence type="ECO:0000313" key="2">
    <source>
        <dbReference type="EMBL" id="WAR46510.1"/>
    </source>
</evidence>
<reference evidence="2" key="1">
    <citation type="submission" date="2022-11" db="EMBL/GenBank/DDBJ databases">
        <title>Methylomonas rapida sp. nov., Carotenoid-Producing Obligate Methanotrophs with High Growth Characteristics and Biotechnological Potential.</title>
        <authorList>
            <person name="Tikhonova E.N."/>
            <person name="Suleimanov R.Z."/>
            <person name="Miroshnikov K."/>
            <person name="Oshkin I.Y."/>
            <person name="Belova S.E."/>
            <person name="Danilova O.V."/>
            <person name="Ashikhmin A."/>
            <person name="Konopkin A."/>
            <person name="But S.Y."/>
            <person name="Khmelenina V.N."/>
            <person name="Kuznetsov N."/>
            <person name="Pimenov N.V."/>
            <person name="Dedysh S.N."/>
        </authorList>
    </citation>
    <scope>NUCLEOTIDE SEQUENCE</scope>
    <source>
        <strain evidence="2">MP1</strain>
    </source>
</reference>
<feature type="transmembrane region" description="Helical" evidence="1">
    <location>
        <begin position="127"/>
        <end position="146"/>
    </location>
</feature>
<feature type="transmembrane region" description="Helical" evidence="1">
    <location>
        <begin position="20"/>
        <end position="53"/>
    </location>
</feature>
<proteinExistence type="predicted"/>
<gene>
    <name evidence="2" type="ORF">NM686_008340</name>
</gene>
<sequence length="187" mass="21137">MTVAGLRLSLPALQYPKTKLLILTLLTVNMIVYAVVDTLTTAIDAATWLVLLLIYEWEAHGNGLPVAESTMKKVRTGLIAVIVSVFFSYLDDSEWLDVGNSLLWFALIAVMELEVRRPGIVMKHANLFWLLTLTIFAGLIGTAGIWLWQQAWLDAYDALLWIVAFGFIEVDLFDFLKRRQPHDLSNQ</sequence>